<dbReference type="Proteomes" id="UP001295684">
    <property type="component" value="Unassembled WGS sequence"/>
</dbReference>
<dbReference type="EMBL" id="CAMPGE010019415">
    <property type="protein sequence ID" value="CAI2377749.1"/>
    <property type="molecule type" value="Genomic_DNA"/>
</dbReference>
<name>A0AAD2D1T1_EUPCR</name>
<accession>A0AAD2D1T1</accession>
<gene>
    <name evidence="1" type="ORF">ECRASSUSDP1_LOCUS19138</name>
</gene>
<organism evidence="1 2">
    <name type="scientific">Euplotes crassus</name>
    <dbReference type="NCBI Taxonomy" id="5936"/>
    <lineage>
        <taxon>Eukaryota</taxon>
        <taxon>Sar</taxon>
        <taxon>Alveolata</taxon>
        <taxon>Ciliophora</taxon>
        <taxon>Intramacronucleata</taxon>
        <taxon>Spirotrichea</taxon>
        <taxon>Hypotrichia</taxon>
        <taxon>Euplotida</taxon>
        <taxon>Euplotidae</taxon>
        <taxon>Moneuplotes</taxon>
    </lineage>
</organism>
<reference evidence="1" key="1">
    <citation type="submission" date="2023-07" db="EMBL/GenBank/DDBJ databases">
        <authorList>
            <consortium name="AG Swart"/>
            <person name="Singh M."/>
            <person name="Singh A."/>
            <person name="Seah K."/>
            <person name="Emmerich C."/>
        </authorList>
    </citation>
    <scope>NUCLEOTIDE SEQUENCE</scope>
    <source>
        <strain evidence="1">DP1</strain>
    </source>
</reference>
<dbReference type="AlphaFoldDB" id="A0AAD2D1T1"/>
<comment type="caution">
    <text evidence="1">The sequence shown here is derived from an EMBL/GenBank/DDBJ whole genome shotgun (WGS) entry which is preliminary data.</text>
</comment>
<evidence type="ECO:0000313" key="2">
    <source>
        <dbReference type="Proteomes" id="UP001295684"/>
    </source>
</evidence>
<proteinExistence type="predicted"/>
<evidence type="ECO:0000313" key="1">
    <source>
        <dbReference type="EMBL" id="CAI2377749.1"/>
    </source>
</evidence>
<keyword evidence="2" id="KW-1185">Reference proteome</keyword>
<protein>
    <submittedName>
        <fullName evidence="1">Uncharacterized protein</fullName>
    </submittedName>
</protein>
<sequence>MFYKCWRYLGFCISHLHLTFPTLILQLKFNQKVIKPKRPDHSQHFLFVHYLVYFYEFERALYHSVTNHLQNLCKNVVKEELCALIRALHVLNSSSSNSTLLPALENKYTLVIGKNNQRSNSILSHLSALEKICDICFCLILKLCRAKFFTTLKPIPKIVLSNKSVFGLKLDPLYRTFNSKISIGANSFRSQIVFAFDTLVLSTKRFRTTALLLGKLSFIILPILTVC</sequence>